<dbReference type="RefSeq" id="WP_184950259.1">
    <property type="nucleotide sequence ID" value="NZ_BOMC01000006.1"/>
</dbReference>
<dbReference type="EMBL" id="JACHMF010000001">
    <property type="protein sequence ID" value="MBB4691442.1"/>
    <property type="molecule type" value="Genomic_DNA"/>
</dbReference>
<comment type="caution">
    <text evidence="1">The sequence shown here is derived from an EMBL/GenBank/DDBJ whole genome shotgun (WGS) entry which is preliminary data.</text>
</comment>
<dbReference type="Proteomes" id="UP000542742">
    <property type="component" value="Unassembled WGS sequence"/>
</dbReference>
<accession>A0A7W7CMU5</accession>
<protein>
    <submittedName>
        <fullName evidence="1">Uncharacterized protein</fullName>
    </submittedName>
</protein>
<organism evidence="1 2">
    <name type="scientific">Paractinoplanes abujensis</name>
    <dbReference type="NCBI Taxonomy" id="882441"/>
    <lineage>
        <taxon>Bacteria</taxon>
        <taxon>Bacillati</taxon>
        <taxon>Actinomycetota</taxon>
        <taxon>Actinomycetes</taxon>
        <taxon>Micromonosporales</taxon>
        <taxon>Micromonosporaceae</taxon>
        <taxon>Paractinoplanes</taxon>
    </lineage>
</organism>
<dbReference type="AlphaFoldDB" id="A0A7W7CMU5"/>
<keyword evidence="2" id="KW-1185">Reference proteome</keyword>
<proteinExistence type="predicted"/>
<reference evidence="1 2" key="1">
    <citation type="submission" date="2020-08" db="EMBL/GenBank/DDBJ databases">
        <title>Sequencing the genomes of 1000 actinobacteria strains.</title>
        <authorList>
            <person name="Klenk H.-P."/>
        </authorList>
    </citation>
    <scope>NUCLEOTIDE SEQUENCE [LARGE SCALE GENOMIC DNA]</scope>
    <source>
        <strain evidence="1 2">DSM 45518</strain>
    </source>
</reference>
<sequence length="89" mass="9403">MTLLRSVENPGYQVANGVVLLLDPGARDEPRIRGSFACSGAGWAAVESTAGHVRVRLESHGTEPPTTAGDRLDDMTLPFVSVTGRVQLA</sequence>
<evidence type="ECO:0000313" key="2">
    <source>
        <dbReference type="Proteomes" id="UP000542742"/>
    </source>
</evidence>
<gene>
    <name evidence="1" type="ORF">BKA14_001590</name>
</gene>
<name>A0A7W7CMU5_9ACTN</name>
<evidence type="ECO:0000313" key="1">
    <source>
        <dbReference type="EMBL" id="MBB4691442.1"/>
    </source>
</evidence>